<evidence type="ECO:0000256" key="4">
    <source>
        <dbReference type="SAM" id="Phobius"/>
    </source>
</evidence>
<gene>
    <name evidence="6" type="ORF">SAMN06295987_102851</name>
</gene>
<dbReference type="Gene3D" id="1.20.5.1930">
    <property type="match status" value="1"/>
</dbReference>
<reference evidence="7" key="1">
    <citation type="submission" date="2017-02" db="EMBL/GenBank/DDBJ databases">
        <authorList>
            <person name="Varghese N."/>
            <person name="Submissions S."/>
        </authorList>
    </citation>
    <scope>NUCLEOTIDE SEQUENCE [LARGE SCALE GENOMIC DNA]</scope>
    <source>
        <strain evidence="7">SM117</strain>
    </source>
</reference>
<evidence type="ECO:0000256" key="1">
    <source>
        <dbReference type="ARBA" id="ARBA00022679"/>
    </source>
</evidence>
<dbReference type="InterPro" id="IPR003594">
    <property type="entry name" value="HATPase_dom"/>
</dbReference>
<organism evidence="6 7">
    <name type="scientific">Novosphingobium mathurense</name>
    <dbReference type="NCBI Taxonomy" id="428990"/>
    <lineage>
        <taxon>Bacteria</taxon>
        <taxon>Pseudomonadati</taxon>
        <taxon>Pseudomonadota</taxon>
        <taxon>Alphaproteobacteria</taxon>
        <taxon>Sphingomonadales</taxon>
        <taxon>Sphingomonadaceae</taxon>
        <taxon>Novosphingobium</taxon>
    </lineage>
</organism>
<dbReference type="SUPFAM" id="SSF55874">
    <property type="entry name" value="ATPase domain of HSP90 chaperone/DNA topoisomerase II/histidine kinase"/>
    <property type="match status" value="1"/>
</dbReference>
<dbReference type="GO" id="GO:0046983">
    <property type="term" value="F:protein dimerization activity"/>
    <property type="evidence" value="ECO:0007669"/>
    <property type="project" value="InterPro"/>
</dbReference>
<dbReference type="RefSeq" id="WP_245828970.1">
    <property type="nucleotide sequence ID" value="NZ_FVZE01000002.1"/>
</dbReference>
<feature type="transmembrane region" description="Helical" evidence="4">
    <location>
        <begin position="184"/>
        <end position="203"/>
    </location>
</feature>
<feature type="transmembrane region" description="Helical" evidence="4">
    <location>
        <begin position="153"/>
        <end position="172"/>
    </location>
</feature>
<feature type="transmembrane region" description="Helical" evidence="4">
    <location>
        <begin position="75"/>
        <end position="96"/>
    </location>
</feature>
<keyword evidence="1" id="KW-0808">Transferase</keyword>
<feature type="transmembrane region" description="Helical" evidence="4">
    <location>
        <begin position="102"/>
        <end position="121"/>
    </location>
</feature>
<evidence type="ECO:0000256" key="3">
    <source>
        <dbReference type="ARBA" id="ARBA00023012"/>
    </source>
</evidence>
<keyword evidence="4" id="KW-0812">Transmembrane</keyword>
<dbReference type="Pfam" id="PF07730">
    <property type="entry name" value="HisKA_3"/>
    <property type="match status" value="1"/>
</dbReference>
<sequence length="578" mass="62515">MNGVVHDFDKAGEQPIGPGEGLQSGAGTRLLHFLSELTCGAHSNHIVAVSRAFCAFVLLLFAFTKSSGLGLQGGYFDVFALGYAAFAFVALLIAFNDWYLDFIASEAFIGLDGLAFLALTVPPMNEGVTWVVLSLCLIGHILFSSVLRWRLALVLAIAAFLNAVWIGDILLVEVPRGTVAWASVVRWGLFVPLGSLVLVWASGQMIKTNLPRFAGETPGPGYPVTASAMGYAMEAAAASDAVLCWIDRENLGCYSCTPASLEERLQPRKLSFGAADRLRQLEPMLFDLVRNRAIVSAEGKLSACKASALPGFQLLKELGVERGLCIPTSGEDGVNCLILTGIPMLGWGHLYLAHAIASEVAQGVAWQVSAVNALDRALSRLRKSVACDLHDSVAHSLVGAKFLLVALRSKVGADPEVTGEIDAIKDALAAEHIHVRRLIEQLRETDSDARVRNLIDDLEATSEALALRWQITVDIIESDYRVPVPVWLSLEIQQIVREAVSNGVRHGDATRVTIKCRMRAVGIEIEVTDNGHGFGESNEPIFPRSIRERLTERGGTLEIVSNPGSTSLRMRVPVDEMD</sequence>
<keyword evidence="3" id="KW-0902">Two-component regulatory system</keyword>
<feature type="domain" description="Histidine kinase/HSP90-like ATPase" evidence="5">
    <location>
        <begin position="487"/>
        <end position="576"/>
    </location>
</feature>
<accession>A0A1U6HPA2</accession>
<dbReference type="EMBL" id="FVZE01000002">
    <property type="protein sequence ID" value="SLJ97461.1"/>
    <property type="molecule type" value="Genomic_DNA"/>
</dbReference>
<protein>
    <submittedName>
        <fullName evidence="6">Histidine kinase-, DNA gyrase B-, and HSP90-like ATPase</fullName>
    </submittedName>
</protein>
<evidence type="ECO:0000256" key="2">
    <source>
        <dbReference type="ARBA" id="ARBA00022777"/>
    </source>
</evidence>
<keyword evidence="2 6" id="KW-0418">Kinase</keyword>
<feature type="transmembrane region" description="Helical" evidence="4">
    <location>
        <begin position="45"/>
        <end position="63"/>
    </location>
</feature>
<keyword evidence="4" id="KW-0472">Membrane</keyword>
<evidence type="ECO:0000313" key="7">
    <source>
        <dbReference type="Proteomes" id="UP000190989"/>
    </source>
</evidence>
<dbReference type="SMART" id="SM00387">
    <property type="entry name" value="HATPase_c"/>
    <property type="match status" value="1"/>
</dbReference>
<dbReference type="CDD" id="cd16917">
    <property type="entry name" value="HATPase_UhpB-NarQ-NarX-like"/>
    <property type="match status" value="1"/>
</dbReference>
<evidence type="ECO:0000259" key="5">
    <source>
        <dbReference type="SMART" id="SM00387"/>
    </source>
</evidence>
<dbReference type="InterPro" id="IPR036890">
    <property type="entry name" value="HATPase_C_sf"/>
</dbReference>
<dbReference type="GO" id="GO:0016020">
    <property type="term" value="C:membrane"/>
    <property type="evidence" value="ECO:0007669"/>
    <property type="project" value="InterPro"/>
</dbReference>
<dbReference type="InterPro" id="IPR011712">
    <property type="entry name" value="Sig_transdc_His_kin_sub3_dim/P"/>
</dbReference>
<feature type="transmembrane region" description="Helical" evidence="4">
    <location>
        <begin position="128"/>
        <end position="147"/>
    </location>
</feature>
<proteinExistence type="predicted"/>
<dbReference type="AlphaFoldDB" id="A0A1U6HPA2"/>
<keyword evidence="7" id="KW-1185">Reference proteome</keyword>
<keyword evidence="4" id="KW-1133">Transmembrane helix</keyword>
<dbReference type="Gene3D" id="3.30.565.10">
    <property type="entry name" value="Histidine kinase-like ATPase, C-terminal domain"/>
    <property type="match status" value="1"/>
</dbReference>
<dbReference type="GO" id="GO:0000155">
    <property type="term" value="F:phosphorelay sensor kinase activity"/>
    <property type="evidence" value="ECO:0007669"/>
    <property type="project" value="InterPro"/>
</dbReference>
<name>A0A1U6HPA2_9SPHN</name>
<dbReference type="STRING" id="428990.SAMN06295987_102851"/>
<dbReference type="Pfam" id="PF02518">
    <property type="entry name" value="HATPase_c"/>
    <property type="match status" value="1"/>
</dbReference>
<dbReference type="InterPro" id="IPR050482">
    <property type="entry name" value="Sensor_HK_TwoCompSys"/>
</dbReference>
<evidence type="ECO:0000313" key="6">
    <source>
        <dbReference type="EMBL" id="SLJ97461.1"/>
    </source>
</evidence>
<dbReference type="Proteomes" id="UP000190989">
    <property type="component" value="Unassembled WGS sequence"/>
</dbReference>
<dbReference type="PANTHER" id="PTHR24421">
    <property type="entry name" value="NITRATE/NITRITE SENSOR PROTEIN NARX-RELATED"/>
    <property type="match status" value="1"/>
</dbReference>